<gene>
    <name evidence="7" type="primary">prpf4</name>
</gene>
<evidence type="ECO:0000256" key="1">
    <source>
        <dbReference type="ARBA" id="ARBA00004324"/>
    </source>
</evidence>
<dbReference type="SUPFAM" id="SSF50978">
    <property type="entry name" value="WD40 repeat-like"/>
    <property type="match status" value="1"/>
</dbReference>
<evidence type="ECO:0000259" key="6">
    <source>
        <dbReference type="SMART" id="SM00500"/>
    </source>
</evidence>
<dbReference type="SUPFAM" id="SSF158230">
    <property type="entry name" value="PRP4-like"/>
    <property type="match status" value="1"/>
</dbReference>
<dbReference type="GO" id="GO:0000398">
    <property type="term" value="P:mRNA splicing, via spliceosome"/>
    <property type="evidence" value="ECO:0007669"/>
    <property type="project" value="TreeGrafter"/>
</dbReference>
<sequence>FVCLQVSSTAFGCKMSDEEDAAPAVKRSRVFYGSLEEKERERLSSARHGGKGTGSDAVKAGIEAGNINISSGETMEMEERVSERQHEALAEFERRRRARQITVSTDDAEVKAGLRALGEPITLFGEGPADRRERLRSVLSVVGPDALKKSRKDEERAKRSQEECQQTWYHEGSAFLKDARLWLARYSLPRAFKRLEAERAQRDVAEATRGIRQQELHKSLRNLNNFCSQIGDDRPISFCHFSPDSKMLATGSWSGLCKLWSVPDCNLIRTLRGHNTNVGSVMFRPQAGVSLDQSDVSLASCTCCVDASVPGVVASVWKVPRNDYDNSWRLWDLEVQEEILHQEGHSKGVHDMTFHPDGSLAATGGLDSFGRVWDLRTGRCIMFLEGHLKEIYSLHFSPNGHHLATGSGDNTCKVWELRNRKCLYTVPAHQNLVSAVRFQSTDGHFLLTGAYDNTAKVWSHPGWTPLKTLAGHEGKVMGVDVSPDGKLIATCSYDRTFKLWLSE</sequence>
<evidence type="ECO:0000313" key="7">
    <source>
        <dbReference type="Ensembl" id="ENSSMAP00000056963.1"/>
    </source>
</evidence>
<comment type="subcellular location">
    <subcellularLocation>
        <location evidence="1">Nucleus speckle</location>
    </subcellularLocation>
</comment>
<keyword evidence="3" id="KW-0507">mRNA processing</keyword>
<accession>A0A8D3DBQ4</accession>
<dbReference type="InterPro" id="IPR019775">
    <property type="entry name" value="WD40_repeat_CS"/>
</dbReference>
<dbReference type="InterPro" id="IPR036322">
    <property type="entry name" value="WD40_repeat_dom_sf"/>
</dbReference>
<keyword evidence="3" id="KW-0508">mRNA splicing</keyword>
<dbReference type="SMART" id="SM00500">
    <property type="entry name" value="SFM"/>
    <property type="match status" value="1"/>
</dbReference>
<dbReference type="Proteomes" id="UP000694558">
    <property type="component" value="Chromosome 16"/>
</dbReference>
<proteinExistence type="predicted"/>
<feature type="domain" description="Pre-mRNA processing factor 4 (PRP4)-like" evidence="6">
    <location>
        <begin position="105"/>
        <end position="157"/>
    </location>
</feature>
<reference evidence="7" key="1">
    <citation type="submission" date="2023-05" db="EMBL/GenBank/DDBJ databases">
        <title>High-quality long-read genome of Scophthalmus maximus.</title>
        <authorList>
            <person name="Lien S."/>
            <person name="Martinez P."/>
        </authorList>
    </citation>
    <scope>NUCLEOTIDE SEQUENCE [LARGE SCALE GENOMIC DNA]</scope>
</reference>
<dbReference type="GO" id="GO:0005681">
    <property type="term" value="C:spliceosomal complex"/>
    <property type="evidence" value="ECO:0007669"/>
    <property type="project" value="UniProtKB-KW"/>
</dbReference>
<dbReference type="PROSITE" id="PS50294">
    <property type="entry name" value="WD_REPEATS_REGION"/>
    <property type="match status" value="4"/>
</dbReference>
<dbReference type="PANTHER" id="PTHR19846">
    <property type="entry name" value="WD40 REPEAT PROTEIN"/>
    <property type="match status" value="1"/>
</dbReference>
<keyword evidence="2 5" id="KW-0853">WD repeat</keyword>
<dbReference type="PANTHER" id="PTHR19846:SF0">
    <property type="entry name" value="PRE-MRNA PROCESSING FACTOR 4"/>
    <property type="match status" value="1"/>
</dbReference>
<feature type="repeat" description="WD" evidence="5">
    <location>
        <begin position="426"/>
        <end position="459"/>
    </location>
</feature>
<keyword evidence="3" id="KW-0747">Spliceosome</keyword>
<keyword evidence="4" id="KW-0677">Repeat</keyword>
<dbReference type="InterPro" id="IPR001680">
    <property type="entry name" value="WD40_rpt"/>
</dbReference>
<dbReference type="AlphaFoldDB" id="A0A8D3DBQ4"/>
<dbReference type="GO" id="GO:0046540">
    <property type="term" value="C:U4/U6 x U5 tri-snRNP complex"/>
    <property type="evidence" value="ECO:0007669"/>
    <property type="project" value="TreeGrafter"/>
</dbReference>
<name>A0A8D3DBQ4_SCOMX</name>
<dbReference type="SMART" id="SM00320">
    <property type="entry name" value="WD40"/>
    <property type="match status" value="6"/>
</dbReference>
<organism evidence="7 8">
    <name type="scientific">Scophthalmus maximus</name>
    <name type="common">Turbot</name>
    <name type="synonym">Psetta maxima</name>
    <dbReference type="NCBI Taxonomy" id="52904"/>
    <lineage>
        <taxon>Eukaryota</taxon>
        <taxon>Metazoa</taxon>
        <taxon>Chordata</taxon>
        <taxon>Craniata</taxon>
        <taxon>Vertebrata</taxon>
        <taxon>Euteleostomi</taxon>
        <taxon>Actinopterygii</taxon>
        <taxon>Neopterygii</taxon>
        <taxon>Teleostei</taxon>
        <taxon>Neoteleostei</taxon>
        <taxon>Acanthomorphata</taxon>
        <taxon>Carangaria</taxon>
        <taxon>Pleuronectiformes</taxon>
        <taxon>Pleuronectoidei</taxon>
        <taxon>Scophthalmidae</taxon>
        <taxon>Scophthalmus</taxon>
    </lineage>
</organism>
<dbReference type="Gene3D" id="4.10.280.110">
    <property type="entry name" value="Pre-mRNA processing factor 4 domain"/>
    <property type="match status" value="1"/>
</dbReference>
<dbReference type="InterPro" id="IPR014906">
    <property type="entry name" value="PRP4-like"/>
</dbReference>
<dbReference type="GO" id="GO:0030621">
    <property type="term" value="F:U4 snRNA binding"/>
    <property type="evidence" value="ECO:0007669"/>
    <property type="project" value="TreeGrafter"/>
</dbReference>
<dbReference type="FunFam" id="2.130.10.10:FF:000356">
    <property type="entry name" value="U4/U6 small nuclear ribonucleoprotein Prp4"/>
    <property type="match status" value="1"/>
</dbReference>
<reference evidence="7" key="2">
    <citation type="submission" date="2025-08" db="UniProtKB">
        <authorList>
            <consortium name="Ensembl"/>
        </authorList>
    </citation>
    <scope>IDENTIFICATION</scope>
</reference>
<dbReference type="InterPro" id="IPR015943">
    <property type="entry name" value="WD40/YVTN_repeat-like_dom_sf"/>
</dbReference>
<feature type="repeat" description="WD" evidence="5">
    <location>
        <begin position="384"/>
        <end position="425"/>
    </location>
</feature>
<feature type="repeat" description="WD" evidence="5">
    <location>
        <begin position="469"/>
        <end position="503"/>
    </location>
</feature>
<dbReference type="Pfam" id="PF00400">
    <property type="entry name" value="WD40"/>
    <property type="match status" value="5"/>
</dbReference>
<dbReference type="PRINTS" id="PR00320">
    <property type="entry name" value="GPROTEINBRPT"/>
</dbReference>
<protein>
    <recommendedName>
        <fullName evidence="6">Pre-mRNA processing factor 4 (PRP4)-like domain-containing protein</fullName>
    </recommendedName>
</protein>
<dbReference type="PROSITE" id="PS00678">
    <property type="entry name" value="WD_REPEATS_1"/>
    <property type="match status" value="1"/>
</dbReference>
<dbReference type="GO" id="GO:0017070">
    <property type="term" value="F:U6 snRNA binding"/>
    <property type="evidence" value="ECO:0007669"/>
    <property type="project" value="TreeGrafter"/>
</dbReference>
<dbReference type="Ensembl" id="ENSSMAT00000042512.1">
    <property type="protein sequence ID" value="ENSSMAP00000056963.1"/>
    <property type="gene ID" value="ENSSMAG00000008889.2"/>
</dbReference>
<dbReference type="PROSITE" id="PS50082">
    <property type="entry name" value="WD_REPEATS_2"/>
    <property type="match status" value="4"/>
</dbReference>
<dbReference type="InterPro" id="IPR036285">
    <property type="entry name" value="PRP4-like_sf"/>
</dbReference>
<dbReference type="FunFam" id="2.130.10.10:FF:000411">
    <property type="entry name" value="U4/U6 small nuclear ribonucleoprotein Prp4"/>
    <property type="match status" value="1"/>
</dbReference>
<evidence type="ECO:0000256" key="4">
    <source>
        <dbReference type="ARBA" id="ARBA00022737"/>
    </source>
</evidence>
<evidence type="ECO:0000313" key="8">
    <source>
        <dbReference type="Proteomes" id="UP000694558"/>
    </source>
</evidence>
<dbReference type="Pfam" id="PF08799">
    <property type="entry name" value="PRP4"/>
    <property type="match status" value="1"/>
</dbReference>
<dbReference type="CDD" id="cd00200">
    <property type="entry name" value="WD40"/>
    <property type="match status" value="1"/>
</dbReference>
<evidence type="ECO:0000256" key="3">
    <source>
        <dbReference type="ARBA" id="ARBA00022728"/>
    </source>
</evidence>
<dbReference type="FunFam" id="4.10.280.110:FF:000002">
    <property type="entry name" value="U4/U6 small nuclear ribonucleoprotein Prp4"/>
    <property type="match status" value="1"/>
</dbReference>
<dbReference type="InterPro" id="IPR020472">
    <property type="entry name" value="WD40_PAC1"/>
</dbReference>
<dbReference type="Gene3D" id="2.130.10.10">
    <property type="entry name" value="YVTN repeat-like/Quinoprotein amine dehydrogenase"/>
    <property type="match status" value="3"/>
</dbReference>
<dbReference type="GO" id="GO:0016607">
    <property type="term" value="C:nuclear speck"/>
    <property type="evidence" value="ECO:0007669"/>
    <property type="project" value="UniProtKB-SubCell"/>
</dbReference>
<feature type="repeat" description="WD" evidence="5">
    <location>
        <begin position="342"/>
        <end position="383"/>
    </location>
</feature>
<dbReference type="GeneTree" id="ENSGT00940000156006"/>
<evidence type="ECO:0000256" key="2">
    <source>
        <dbReference type="ARBA" id="ARBA00022574"/>
    </source>
</evidence>
<evidence type="ECO:0000256" key="5">
    <source>
        <dbReference type="PROSITE-ProRule" id="PRU00221"/>
    </source>
</evidence>